<reference evidence="1" key="1">
    <citation type="submission" date="2019-08" db="EMBL/GenBank/DDBJ databases">
        <authorList>
            <person name="Kucharzyk K."/>
            <person name="Murdoch R.W."/>
            <person name="Higgins S."/>
            <person name="Loffler F."/>
        </authorList>
    </citation>
    <scope>NUCLEOTIDE SEQUENCE</scope>
</reference>
<dbReference type="AlphaFoldDB" id="A0A645G0Z7"/>
<protein>
    <submittedName>
        <fullName evidence="1">Uncharacterized protein</fullName>
    </submittedName>
</protein>
<evidence type="ECO:0000313" key="1">
    <source>
        <dbReference type="EMBL" id="MPN19560.1"/>
    </source>
</evidence>
<gene>
    <name evidence="1" type="ORF">SDC9_166931</name>
</gene>
<dbReference type="EMBL" id="VSSQ01067138">
    <property type="protein sequence ID" value="MPN19560.1"/>
    <property type="molecule type" value="Genomic_DNA"/>
</dbReference>
<sequence>MRRPSRIVLTIVEKSSSSSTMSAASRATSVPRPPIAMPISAYLRAGASFTPSPVIATTSPRERSALTICIFSRGSMREKIVTSPSFSARSSSSIFSSSSPLIITCSFSPQPRPTSCAIRCAVTLLSPVIITTRTPAPPQALIDSATFSRGGSIKAASPARFREHSSISSGISFMSSL</sequence>
<organism evidence="1">
    <name type="scientific">bioreactor metagenome</name>
    <dbReference type="NCBI Taxonomy" id="1076179"/>
    <lineage>
        <taxon>unclassified sequences</taxon>
        <taxon>metagenomes</taxon>
        <taxon>ecological metagenomes</taxon>
    </lineage>
</organism>
<comment type="caution">
    <text evidence="1">The sequence shown here is derived from an EMBL/GenBank/DDBJ whole genome shotgun (WGS) entry which is preliminary data.</text>
</comment>
<name>A0A645G0Z7_9ZZZZ</name>
<proteinExistence type="predicted"/>
<accession>A0A645G0Z7</accession>